<evidence type="ECO:0000313" key="3">
    <source>
        <dbReference type="EMBL" id="MBB6261127.1"/>
    </source>
</evidence>
<organism evidence="3 4">
    <name type="scientific">Paenochrobactrum gallinarii</name>
    <dbReference type="NCBI Taxonomy" id="643673"/>
    <lineage>
        <taxon>Bacteria</taxon>
        <taxon>Pseudomonadati</taxon>
        <taxon>Pseudomonadota</taxon>
        <taxon>Alphaproteobacteria</taxon>
        <taxon>Hyphomicrobiales</taxon>
        <taxon>Brucellaceae</taxon>
        <taxon>Paenochrobactrum</taxon>
    </lineage>
</organism>
<accession>A0A841LXA0</accession>
<dbReference type="InterPro" id="IPR042047">
    <property type="entry name" value="SleB_dom1"/>
</dbReference>
<dbReference type="EMBL" id="JACIIU010000006">
    <property type="protein sequence ID" value="MBB6261127.1"/>
    <property type="molecule type" value="Genomic_DNA"/>
</dbReference>
<evidence type="ECO:0000256" key="1">
    <source>
        <dbReference type="SAM" id="SignalP"/>
    </source>
</evidence>
<feature type="signal peptide" evidence="1">
    <location>
        <begin position="1"/>
        <end position="27"/>
    </location>
</feature>
<keyword evidence="1" id="KW-0732">Signal</keyword>
<dbReference type="AlphaFoldDB" id="A0A841LXA0"/>
<comment type="caution">
    <text evidence="3">The sequence shown here is derived from an EMBL/GenBank/DDBJ whole genome shotgun (WGS) entry which is preliminary data.</text>
</comment>
<dbReference type="InterPro" id="IPR011105">
    <property type="entry name" value="Cell_wall_hydrolase_SleB"/>
</dbReference>
<dbReference type="Gene3D" id="1.10.10.2520">
    <property type="entry name" value="Cell wall hydrolase SleB, domain 1"/>
    <property type="match status" value="1"/>
</dbReference>
<keyword evidence="4" id="KW-1185">Reference proteome</keyword>
<dbReference type="Proteomes" id="UP000555393">
    <property type="component" value="Unassembled WGS sequence"/>
</dbReference>
<feature type="domain" description="Cell wall hydrolase SleB" evidence="2">
    <location>
        <begin position="85"/>
        <end position="182"/>
    </location>
</feature>
<reference evidence="3 4" key="1">
    <citation type="submission" date="2020-08" db="EMBL/GenBank/DDBJ databases">
        <title>Genomic Encyclopedia of Type Strains, Phase IV (KMG-IV): sequencing the most valuable type-strain genomes for metagenomic binning, comparative biology and taxonomic classification.</title>
        <authorList>
            <person name="Goeker M."/>
        </authorList>
    </citation>
    <scope>NUCLEOTIDE SEQUENCE [LARGE SCALE GENOMIC DNA]</scope>
    <source>
        <strain evidence="3 4">DSM 22336</strain>
    </source>
</reference>
<protein>
    <submittedName>
        <fullName evidence="3">Spore germination cell wall hydrolase CwlJ-like protein</fullName>
    </submittedName>
</protein>
<evidence type="ECO:0000313" key="4">
    <source>
        <dbReference type="Proteomes" id="UP000555393"/>
    </source>
</evidence>
<proteinExistence type="predicted"/>
<dbReference type="GO" id="GO:0016787">
    <property type="term" value="F:hydrolase activity"/>
    <property type="evidence" value="ECO:0007669"/>
    <property type="project" value="UniProtKB-KW"/>
</dbReference>
<dbReference type="Pfam" id="PF07486">
    <property type="entry name" value="Hydrolase_2"/>
    <property type="match status" value="1"/>
</dbReference>
<keyword evidence="3" id="KW-0378">Hydrolase</keyword>
<feature type="chain" id="PRO_5032879908" evidence="1">
    <location>
        <begin position="28"/>
        <end position="306"/>
    </location>
</feature>
<name>A0A841LXA0_9HYPH</name>
<dbReference type="PROSITE" id="PS51257">
    <property type="entry name" value="PROKAR_LIPOPROTEIN"/>
    <property type="match status" value="1"/>
</dbReference>
<evidence type="ECO:0000259" key="2">
    <source>
        <dbReference type="Pfam" id="PF07486"/>
    </source>
</evidence>
<gene>
    <name evidence="3" type="ORF">FHS77_001677</name>
</gene>
<sequence length="306" mass="32534">MKHMFSGHSAKFALTMAMLAASVIVSGCTTTDQTAALSSAKATTKTASANKGNVIRVNGVKTYTYTPKDRECLERAMFFEANRSSQDGLVAVGTVVINRLLSKQYPDTICGVVGQKNQFAPGVLTRKMNSKALPDVQKAADDVLKGKRHPAAKNSMFFHTAGLKFPYKNMHYVLVAGGNAFYEKRNKDGSLQSPVPTEPYNLAMIYTPQNQAVPSDKAYNVTTPQTAEEPAAIAAPATMIAAAEPKAPVQAQQNETAQVAELQVPLPTATPNTAAPAASSLAYAPAAENVDAIGAFLLTQQRPTLN</sequence>